<evidence type="ECO:0000256" key="2">
    <source>
        <dbReference type="ARBA" id="ARBA00022679"/>
    </source>
</evidence>
<accession>A0A2S5JE76</accession>
<dbReference type="AlphaFoldDB" id="A0A2S5JE76"/>
<dbReference type="OrthoDB" id="7856199at2"/>
<keyword evidence="1 5" id="KW-0489">Methyltransferase</keyword>
<dbReference type="InterPro" id="IPR023576">
    <property type="entry name" value="UbiE/COQ5_MeTrFase_CS"/>
</dbReference>
<dbReference type="EMBL" id="PRDS01000009">
    <property type="protein sequence ID" value="PPB79814.1"/>
    <property type="molecule type" value="Genomic_DNA"/>
</dbReference>
<dbReference type="Gene3D" id="3.40.50.150">
    <property type="entry name" value="Vaccinia Virus protein VP39"/>
    <property type="match status" value="1"/>
</dbReference>
<dbReference type="CDD" id="cd02440">
    <property type="entry name" value="AdoMet_MTases"/>
    <property type="match status" value="1"/>
</dbReference>
<evidence type="ECO:0000313" key="5">
    <source>
        <dbReference type="EMBL" id="PPB79814.1"/>
    </source>
</evidence>
<dbReference type="Proteomes" id="UP000239736">
    <property type="component" value="Unassembled WGS sequence"/>
</dbReference>
<gene>
    <name evidence="5" type="ORF">LV82_02606</name>
</gene>
<reference evidence="5 6" key="1">
    <citation type="submission" date="2018-01" db="EMBL/GenBank/DDBJ databases">
        <title>Genomic Encyclopedia of Archaeal and Bacterial Type Strains, Phase II (KMG-II): from individual species to whole genera.</title>
        <authorList>
            <person name="Goeker M."/>
        </authorList>
    </citation>
    <scope>NUCLEOTIDE SEQUENCE [LARGE SCALE GENOMIC DNA]</scope>
    <source>
        <strain evidence="5 6">DSM 12048</strain>
    </source>
</reference>
<dbReference type="PANTHER" id="PTHR43591:SF24">
    <property type="entry name" value="2-METHOXY-6-POLYPRENYL-1,4-BENZOQUINOL METHYLASE, MITOCHONDRIAL"/>
    <property type="match status" value="1"/>
</dbReference>
<evidence type="ECO:0000313" key="6">
    <source>
        <dbReference type="Proteomes" id="UP000239736"/>
    </source>
</evidence>
<protein>
    <submittedName>
        <fullName evidence="5">Methyltransferase family protein</fullName>
    </submittedName>
</protein>
<keyword evidence="2 5" id="KW-0808">Transferase</keyword>
<dbReference type="Pfam" id="PF08241">
    <property type="entry name" value="Methyltransf_11"/>
    <property type="match status" value="1"/>
</dbReference>
<keyword evidence="3" id="KW-0949">S-adenosyl-L-methionine</keyword>
<dbReference type="RefSeq" id="WP_146065176.1">
    <property type="nucleotide sequence ID" value="NZ_PRDS01000009.1"/>
</dbReference>
<dbReference type="PANTHER" id="PTHR43591">
    <property type="entry name" value="METHYLTRANSFERASE"/>
    <property type="match status" value="1"/>
</dbReference>
<dbReference type="InterPro" id="IPR029063">
    <property type="entry name" value="SAM-dependent_MTases_sf"/>
</dbReference>
<organism evidence="5 6">
    <name type="scientific">Albidovulum inexpectatum</name>
    <dbReference type="NCBI Taxonomy" id="196587"/>
    <lineage>
        <taxon>Bacteria</taxon>
        <taxon>Pseudomonadati</taxon>
        <taxon>Pseudomonadota</taxon>
        <taxon>Alphaproteobacteria</taxon>
        <taxon>Rhodobacterales</taxon>
        <taxon>Paracoccaceae</taxon>
        <taxon>Albidovulum</taxon>
    </lineage>
</organism>
<comment type="caution">
    <text evidence="5">The sequence shown here is derived from an EMBL/GenBank/DDBJ whole genome shotgun (WGS) entry which is preliminary data.</text>
</comment>
<name>A0A2S5JE76_9RHOB</name>
<dbReference type="GO" id="GO:0008757">
    <property type="term" value="F:S-adenosylmethionine-dependent methyltransferase activity"/>
    <property type="evidence" value="ECO:0007669"/>
    <property type="project" value="InterPro"/>
</dbReference>
<sequence length="269" mass="30006">MTRIGPSRVRWFHGGRARILYNLISWHLRNATDLRFMNYGYAEEADAGNDGDQTERLCARLYDAVVASANLAGARILDVGSGRGGGALHLLRHHGAEEVTGVDYSARAIEFCRRVYENENRLSWLQGDAAAIPVPDGQFDIVTNVESAHCYPDRRAFLREAFRVLRPGGWLLHADFTPQADAPSGHVSALASQVTRSGFQDIRVTELTQGVLLGLSLDAKRRGDEITRRFPAPVRPVARLWAGLPGSWIHRDFASGRRLYYRLSARKPE</sequence>
<evidence type="ECO:0000259" key="4">
    <source>
        <dbReference type="Pfam" id="PF08241"/>
    </source>
</evidence>
<dbReference type="PROSITE" id="PS01184">
    <property type="entry name" value="UBIE_2"/>
    <property type="match status" value="1"/>
</dbReference>
<proteinExistence type="predicted"/>
<evidence type="ECO:0000256" key="3">
    <source>
        <dbReference type="ARBA" id="ARBA00022691"/>
    </source>
</evidence>
<dbReference type="InterPro" id="IPR013216">
    <property type="entry name" value="Methyltransf_11"/>
</dbReference>
<dbReference type="GO" id="GO:0032259">
    <property type="term" value="P:methylation"/>
    <property type="evidence" value="ECO:0007669"/>
    <property type="project" value="UniProtKB-KW"/>
</dbReference>
<dbReference type="SUPFAM" id="SSF53335">
    <property type="entry name" value="S-adenosyl-L-methionine-dependent methyltransferases"/>
    <property type="match status" value="1"/>
</dbReference>
<evidence type="ECO:0000256" key="1">
    <source>
        <dbReference type="ARBA" id="ARBA00022603"/>
    </source>
</evidence>
<keyword evidence="6" id="KW-1185">Reference proteome</keyword>
<feature type="domain" description="Methyltransferase type 11" evidence="4">
    <location>
        <begin position="77"/>
        <end position="172"/>
    </location>
</feature>